<dbReference type="InParanoid" id="Q33B19"/>
<dbReference type="AlphaFoldDB" id="Q33B19"/>
<reference evidence="1" key="1">
    <citation type="journal article" date="2003" name="Science">
        <title>In-depth view of structure, activity, and evolution of rice chromosome 10.</title>
        <authorList>
            <consortium name="Rice Chromosome 10 Sequencing Consortium"/>
        </authorList>
    </citation>
    <scope>NUCLEOTIDE SEQUENCE [LARGE SCALE GENOMIC DNA]</scope>
</reference>
<evidence type="ECO:0000313" key="1">
    <source>
        <dbReference type="EMBL" id="ABB46755.1"/>
    </source>
</evidence>
<reference evidence="3" key="3">
    <citation type="journal article" date="2005" name="Nature">
        <title>The map-based sequence of the rice genome.</title>
        <authorList>
            <consortium name="International rice genome sequencing project (IRGSP)"/>
            <person name="Matsumoto T."/>
            <person name="Wu J."/>
            <person name="Kanamori H."/>
            <person name="Katayose Y."/>
            <person name="Fujisawa M."/>
            <person name="Namiki N."/>
            <person name="Mizuno H."/>
            <person name="Yamamoto K."/>
            <person name="Antonio B.A."/>
            <person name="Baba T."/>
            <person name="Sakata K."/>
            <person name="Nagamura Y."/>
            <person name="Aoki H."/>
            <person name="Arikawa K."/>
            <person name="Arita K."/>
            <person name="Bito T."/>
            <person name="Chiden Y."/>
            <person name="Fujitsuka N."/>
            <person name="Fukunaka R."/>
            <person name="Hamada M."/>
            <person name="Harada C."/>
            <person name="Hayashi A."/>
            <person name="Hijishita S."/>
            <person name="Honda M."/>
            <person name="Hosokawa S."/>
            <person name="Ichikawa Y."/>
            <person name="Idonuma A."/>
            <person name="Iijima M."/>
            <person name="Ikeda M."/>
            <person name="Ikeno M."/>
            <person name="Ito K."/>
            <person name="Ito S."/>
            <person name="Ito T."/>
            <person name="Ito Y."/>
            <person name="Ito Y."/>
            <person name="Iwabuchi A."/>
            <person name="Kamiya K."/>
            <person name="Karasawa W."/>
            <person name="Kurita K."/>
            <person name="Katagiri S."/>
            <person name="Kikuta A."/>
            <person name="Kobayashi H."/>
            <person name="Kobayashi N."/>
            <person name="Machita K."/>
            <person name="Maehara T."/>
            <person name="Masukawa M."/>
            <person name="Mizubayashi T."/>
            <person name="Mukai Y."/>
            <person name="Nagasaki H."/>
            <person name="Nagata Y."/>
            <person name="Naito S."/>
            <person name="Nakashima M."/>
            <person name="Nakama Y."/>
            <person name="Nakamichi Y."/>
            <person name="Nakamura M."/>
            <person name="Meguro A."/>
            <person name="Negishi M."/>
            <person name="Ohta I."/>
            <person name="Ohta T."/>
            <person name="Okamoto M."/>
            <person name="Ono N."/>
            <person name="Saji S."/>
            <person name="Sakaguchi M."/>
            <person name="Sakai K."/>
            <person name="Shibata M."/>
            <person name="Shimokawa T."/>
            <person name="Song J."/>
            <person name="Takazaki Y."/>
            <person name="Terasawa K."/>
            <person name="Tsugane M."/>
            <person name="Tsuji K."/>
            <person name="Ueda S."/>
            <person name="Waki K."/>
            <person name="Yamagata H."/>
            <person name="Yamamoto M."/>
            <person name="Yamamoto S."/>
            <person name="Yamane H."/>
            <person name="Yoshiki S."/>
            <person name="Yoshihara R."/>
            <person name="Yukawa K."/>
            <person name="Zhong H."/>
            <person name="Yano M."/>
            <person name="Yuan Q."/>
            <person name="Ouyang S."/>
            <person name="Liu J."/>
            <person name="Jones K.M."/>
            <person name="Gansberger K."/>
            <person name="Moffat K."/>
            <person name="Hill J."/>
            <person name="Bera J."/>
            <person name="Fadrosh D."/>
            <person name="Jin S."/>
            <person name="Johri S."/>
            <person name="Kim M."/>
            <person name="Overton L."/>
            <person name="Reardon M."/>
            <person name="Tsitrin T."/>
            <person name="Vuong H."/>
            <person name="Weaver B."/>
            <person name="Ciecko A."/>
            <person name="Tallon L."/>
            <person name="Jackson J."/>
            <person name="Pai G."/>
            <person name="Aken S.V."/>
            <person name="Utterback T."/>
            <person name="Reidmuller S."/>
            <person name="Feldblyum T."/>
            <person name="Hsiao J."/>
            <person name="Zismann V."/>
            <person name="Iobst S."/>
            <person name="de Vazeille A.R."/>
            <person name="Buell C.R."/>
            <person name="Ying K."/>
            <person name="Li Y."/>
            <person name="Lu T."/>
            <person name="Huang Y."/>
            <person name="Zhao Q."/>
            <person name="Feng Q."/>
            <person name="Zhang L."/>
            <person name="Zhu J."/>
            <person name="Weng Q."/>
            <person name="Mu J."/>
            <person name="Lu Y."/>
            <person name="Fan D."/>
            <person name="Liu Y."/>
            <person name="Guan J."/>
            <person name="Zhang Y."/>
            <person name="Yu S."/>
            <person name="Liu X."/>
            <person name="Zhang Y."/>
            <person name="Hong G."/>
            <person name="Han B."/>
            <person name="Choisne N."/>
            <person name="Demange N."/>
            <person name="Orjeda G."/>
            <person name="Samain S."/>
            <person name="Cattolico L."/>
            <person name="Pelletier E."/>
            <person name="Couloux A."/>
            <person name="Segurens B."/>
            <person name="Wincker P."/>
            <person name="D'Hont A."/>
            <person name="Scarpelli C."/>
            <person name="Weissenbach J."/>
            <person name="Salanoubat M."/>
            <person name="Quetier F."/>
            <person name="Yu Y."/>
            <person name="Kim H.R."/>
            <person name="Rambo T."/>
            <person name="Currie J."/>
            <person name="Collura K."/>
            <person name="Luo M."/>
            <person name="Yang T."/>
            <person name="Ammiraju J.S.S."/>
            <person name="Engler F."/>
            <person name="Soderlund C."/>
            <person name="Wing R.A."/>
            <person name="Palmer L.E."/>
            <person name="de la Bastide M."/>
            <person name="Spiegel L."/>
            <person name="Nascimento L."/>
            <person name="Zutavern T."/>
            <person name="O'Shaughnessy A."/>
            <person name="Dike S."/>
            <person name="Dedhia N."/>
            <person name="Preston R."/>
            <person name="Balija V."/>
            <person name="McCombie W.R."/>
            <person name="Chow T."/>
            <person name="Chen H."/>
            <person name="Chung M."/>
            <person name="Chen C."/>
            <person name="Shaw J."/>
            <person name="Wu H."/>
            <person name="Hsiao K."/>
            <person name="Chao Y."/>
            <person name="Chu M."/>
            <person name="Cheng C."/>
            <person name="Hour A."/>
            <person name="Lee P."/>
            <person name="Lin S."/>
            <person name="Lin Y."/>
            <person name="Liou J."/>
            <person name="Liu S."/>
            <person name="Hsing Y."/>
            <person name="Raghuvanshi S."/>
            <person name="Mohanty A."/>
            <person name="Bharti A.K."/>
            <person name="Gaur A."/>
            <person name="Gupta V."/>
            <person name="Kumar D."/>
            <person name="Ravi V."/>
            <person name="Vij S."/>
            <person name="Kapur A."/>
            <person name="Khurana P."/>
            <person name="Khurana P."/>
            <person name="Khurana J.P."/>
            <person name="Tyagi A.K."/>
            <person name="Gaikwad K."/>
            <person name="Singh A."/>
            <person name="Dalal V."/>
            <person name="Srivastava S."/>
            <person name="Dixit A."/>
            <person name="Pal A.K."/>
            <person name="Ghazi I.A."/>
            <person name="Yadav M."/>
            <person name="Pandit A."/>
            <person name="Bhargava A."/>
            <person name="Sureshbabu K."/>
            <person name="Batra K."/>
            <person name="Sharma T.R."/>
            <person name="Mohapatra T."/>
            <person name="Singh N.K."/>
            <person name="Messing J."/>
            <person name="Nelson A.B."/>
            <person name="Fuks G."/>
            <person name="Kavchok S."/>
            <person name="Keizer G."/>
            <person name="Linton E."/>
            <person name="Llaca V."/>
            <person name="Song R."/>
            <person name="Tanyolac B."/>
            <person name="Young S."/>
            <person name="Ho-Il K."/>
            <person name="Hahn J.H."/>
            <person name="Sangsakoo G."/>
            <person name="Vanavichit A."/>
            <person name="de Mattos Luiz.A.T."/>
            <person name="Zimmer P.D."/>
            <person name="Malone G."/>
            <person name="Dellagostin O."/>
            <person name="de Oliveira A.C."/>
            <person name="Bevan M."/>
            <person name="Bancroft I."/>
            <person name="Minx P."/>
            <person name="Cordum H."/>
            <person name="Wilson R."/>
            <person name="Cheng Z."/>
            <person name="Jin W."/>
            <person name="Jiang J."/>
            <person name="Leong S.A."/>
            <person name="Iwama H."/>
            <person name="Gojobori T."/>
            <person name="Itoh T."/>
            <person name="Niimura Y."/>
            <person name="Fujii Y."/>
            <person name="Habara T."/>
            <person name="Sakai H."/>
            <person name="Sato Y."/>
            <person name="Wilson G."/>
            <person name="Kumar K."/>
            <person name="McCouch S."/>
            <person name="Juretic N."/>
            <person name="Hoen D."/>
            <person name="Wright S."/>
            <person name="Bruskiewich R."/>
            <person name="Bureau T."/>
            <person name="Miyao A."/>
            <person name="Hirochika H."/>
            <person name="Nishikawa T."/>
            <person name="Kadowaki K."/>
            <person name="Sugiura M."/>
            <person name="Burr B."/>
            <person name="Sasaki T."/>
        </authorList>
    </citation>
    <scope>NUCLEOTIDE SEQUENCE [LARGE SCALE GENOMIC DNA]</scope>
    <source>
        <strain evidence="3">cv. Nipponbare</strain>
    </source>
</reference>
<evidence type="ECO:0000313" key="3">
    <source>
        <dbReference type="Proteomes" id="UP000059680"/>
    </source>
</evidence>
<dbReference type="Proteomes" id="UP000059680">
    <property type="component" value="Chromosome 10"/>
</dbReference>
<proteinExistence type="predicted"/>
<dbReference type="PaxDb" id="39947-Q33B19"/>
<reference evidence="2 3" key="6">
    <citation type="journal article" date="2013" name="Rice">
        <title>Improvement of the Oryza sativa Nipponbare reference genome using next generation sequence and optical map data.</title>
        <authorList>
            <person name="Kawahara Y."/>
            <person name="de la Bastide M."/>
            <person name="Hamilton J.P."/>
            <person name="Kanamori H."/>
            <person name="McCombie W.R."/>
            <person name="Ouyang S."/>
            <person name="Schwartz D.C."/>
            <person name="Tanaka T."/>
            <person name="Wu J."/>
            <person name="Zhou S."/>
            <person name="Childs K.L."/>
            <person name="Davidson R.M."/>
            <person name="Lin H."/>
            <person name="Quesada-Ocampo L."/>
            <person name="Vaillancourt B."/>
            <person name="Sakai H."/>
            <person name="Lee S.S."/>
            <person name="Kim J."/>
            <person name="Numa H."/>
            <person name="Itoh T."/>
            <person name="Buell C.R."/>
            <person name="Matsumoto T."/>
        </authorList>
    </citation>
    <scope>NUCLEOTIDE SEQUENCE [LARGE SCALE GENOMIC DNA]</scope>
    <source>
        <strain evidence="3">cv. Nipponbare</strain>
    </source>
</reference>
<reference evidence="2" key="5">
    <citation type="journal article" date="2013" name="Plant Cell Physiol.">
        <title>Rice Annotation Project Database (RAP-DB): an integrative and interactive database for rice genomics.</title>
        <authorList>
            <person name="Sakai H."/>
            <person name="Lee S.S."/>
            <person name="Tanaka T."/>
            <person name="Numa H."/>
            <person name="Kim J."/>
            <person name="Kawahara Y."/>
            <person name="Wakimoto H."/>
            <person name="Yang C.C."/>
            <person name="Iwamoto M."/>
            <person name="Abe T."/>
            <person name="Yamada Y."/>
            <person name="Muto A."/>
            <person name="Inokuchi H."/>
            <person name="Ikemura T."/>
            <person name="Matsumoto T."/>
            <person name="Sasaki T."/>
            <person name="Itoh T."/>
        </authorList>
    </citation>
    <scope>NUCLEOTIDE SEQUENCE</scope>
</reference>
<protein>
    <submittedName>
        <fullName evidence="1">Expressed protein</fullName>
    </submittedName>
    <submittedName>
        <fullName evidence="2">Os10g0149700 protein</fullName>
    </submittedName>
</protein>
<dbReference type="Gramene" id="Os10t0149700-01">
    <property type="protein sequence ID" value="Os10t0149700-01"/>
    <property type="gene ID" value="Os10g0149700"/>
</dbReference>
<reference evidence="1" key="2">
    <citation type="submission" date="2003-05" db="EMBL/GenBank/DDBJ databases">
        <authorList>
            <person name="Buell C.R."/>
            <person name="Wing R.A."/>
            <person name="McCombie W.R."/>
            <person name="Messing J."/>
            <person name="Yuan Q."/>
            <person name="Ouyang S."/>
        </authorList>
    </citation>
    <scope>NUCLEOTIDE SEQUENCE</scope>
</reference>
<gene>
    <name evidence="1" type="ordered locus">LOC_Os10g05900</name>
    <name evidence="2" type="ordered locus">Os10g0149700</name>
    <name evidence="2" type="ORF">OSNPB_100149700</name>
</gene>
<organism evidence="1">
    <name type="scientific">Oryza sativa subsp. japonica</name>
    <name type="common">Rice</name>
    <dbReference type="NCBI Taxonomy" id="39947"/>
    <lineage>
        <taxon>Eukaryota</taxon>
        <taxon>Viridiplantae</taxon>
        <taxon>Streptophyta</taxon>
        <taxon>Embryophyta</taxon>
        <taxon>Tracheophyta</taxon>
        <taxon>Spermatophyta</taxon>
        <taxon>Magnoliopsida</taxon>
        <taxon>Liliopsida</taxon>
        <taxon>Poales</taxon>
        <taxon>Poaceae</taxon>
        <taxon>BOP clade</taxon>
        <taxon>Oryzoideae</taxon>
        <taxon>Oryzeae</taxon>
        <taxon>Oryzinae</taxon>
        <taxon>Oryza</taxon>
        <taxon>Oryza sativa</taxon>
    </lineage>
</organism>
<reference evidence="2" key="7">
    <citation type="submission" date="2015-10" db="EMBL/GenBank/DDBJ databases">
        <authorList>
            <person name="Sakai H."/>
            <person name="Kawahara Y."/>
            <person name="Matsumoto T."/>
            <person name="Buell C.R."/>
            <person name="Itoh T."/>
        </authorList>
    </citation>
    <scope>NUCLEOTIDE SEQUENCE</scope>
</reference>
<keyword evidence="3" id="KW-1185">Reference proteome</keyword>
<dbReference type="EMBL" id="AP014966">
    <property type="protein sequence ID" value="BAT09901.1"/>
    <property type="molecule type" value="Genomic_DNA"/>
</dbReference>
<accession>Q33B19</accession>
<name>Q33B19_ORYSJ</name>
<dbReference type="HOGENOM" id="CLU_1621730_0_0_1"/>
<reference evidence="1" key="4">
    <citation type="submission" date="2006-07" db="EMBL/GenBank/DDBJ databases">
        <authorList>
            <person name="Buell R."/>
        </authorList>
    </citation>
    <scope>NUCLEOTIDE SEQUENCE</scope>
</reference>
<dbReference type="EMBL" id="DP000086">
    <property type="protein sequence ID" value="ABB46755.1"/>
    <property type="molecule type" value="Genomic_DNA"/>
</dbReference>
<sequence>MDQKLWLANWHIEQEHNLRRDRVRSWLSDDFLKSLQHQFACSRPIIIAKISELEVWRCSYSGWKFIWSRLVNVGTHVHTSYRHRGHCRKKKRSRFQDRSSFSCPNAVLGLATQPLQPCKFGSSRWRRTSGGGRWICSPRRVRRCCLFLSCVIMRWIVFYNRRRS</sequence>
<evidence type="ECO:0000313" key="2">
    <source>
        <dbReference type="EMBL" id="BAT09901.1"/>
    </source>
</evidence>